<dbReference type="GO" id="GO:0005886">
    <property type="term" value="C:plasma membrane"/>
    <property type="evidence" value="ECO:0007669"/>
    <property type="project" value="UniProtKB-SubCell"/>
</dbReference>
<evidence type="ECO:0000313" key="9">
    <source>
        <dbReference type="EMBL" id="AEF85832.1"/>
    </source>
</evidence>
<feature type="transmembrane region" description="Helical" evidence="7">
    <location>
        <begin position="12"/>
        <end position="30"/>
    </location>
</feature>
<dbReference type="InterPro" id="IPR035906">
    <property type="entry name" value="MetI-like_sf"/>
</dbReference>
<keyword evidence="5 7" id="KW-1133">Transmembrane helix</keyword>
<evidence type="ECO:0000256" key="6">
    <source>
        <dbReference type="ARBA" id="ARBA00023136"/>
    </source>
</evidence>
<evidence type="ECO:0000313" key="10">
    <source>
        <dbReference type="Proteomes" id="UP000009223"/>
    </source>
</evidence>
<evidence type="ECO:0000256" key="5">
    <source>
        <dbReference type="ARBA" id="ARBA00022989"/>
    </source>
</evidence>
<dbReference type="InterPro" id="IPR045621">
    <property type="entry name" value="BPD_transp_1_N"/>
</dbReference>
<feature type="transmembrane region" description="Helical" evidence="7">
    <location>
        <begin position="281"/>
        <end position="304"/>
    </location>
</feature>
<dbReference type="OrthoDB" id="9806409at2"/>
<evidence type="ECO:0000256" key="2">
    <source>
        <dbReference type="ARBA" id="ARBA00022448"/>
    </source>
</evidence>
<evidence type="ECO:0000256" key="1">
    <source>
        <dbReference type="ARBA" id="ARBA00004651"/>
    </source>
</evidence>
<dbReference type="HOGENOM" id="CLU_036879_0_1_12"/>
<keyword evidence="3" id="KW-1003">Cell membrane</keyword>
<dbReference type="SUPFAM" id="SSF161098">
    <property type="entry name" value="MetI-like"/>
    <property type="match status" value="1"/>
</dbReference>
<comment type="similarity">
    <text evidence="7">Belongs to the binding-protein-dependent transport system permease family.</text>
</comment>
<dbReference type="CDD" id="cd06261">
    <property type="entry name" value="TM_PBP2"/>
    <property type="match status" value="1"/>
</dbReference>
<gene>
    <name evidence="9" type="primary">gsiC</name>
    <name evidence="9" type="ordered locus">TREPR_1956</name>
</gene>
<dbReference type="Pfam" id="PF00528">
    <property type="entry name" value="BPD_transp_1"/>
    <property type="match status" value="1"/>
</dbReference>
<feature type="transmembrane region" description="Helical" evidence="7">
    <location>
        <begin position="177"/>
        <end position="197"/>
    </location>
</feature>
<feature type="transmembrane region" description="Helical" evidence="7">
    <location>
        <begin position="235"/>
        <end position="261"/>
    </location>
</feature>
<dbReference type="eggNOG" id="COG0601">
    <property type="taxonomic scope" value="Bacteria"/>
</dbReference>
<dbReference type="AlphaFoldDB" id="F5YKH8"/>
<organism evidence="9 10">
    <name type="scientific">Treponema primitia (strain ATCC BAA-887 / DSM 12427 / ZAS-2)</name>
    <dbReference type="NCBI Taxonomy" id="545694"/>
    <lineage>
        <taxon>Bacteria</taxon>
        <taxon>Pseudomonadati</taxon>
        <taxon>Spirochaetota</taxon>
        <taxon>Spirochaetia</taxon>
        <taxon>Spirochaetales</taxon>
        <taxon>Treponemataceae</taxon>
        <taxon>Treponema</taxon>
    </lineage>
</organism>
<reference evidence="9 10" key="2">
    <citation type="journal article" date="2011" name="ISME J.">
        <title>RNA-seq reveals cooperative metabolic interactions between two termite-gut spirochete species in co-culture.</title>
        <authorList>
            <person name="Rosenthal A.Z."/>
            <person name="Matson E.G."/>
            <person name="Eldar A."/>
            <person name="Leadbetter J.R."/>
        </authorList>
    </citation>
    <scope>NUCLEOTIDE SEQUENCE [LARGE SCALE GENOMIC DNA]</scope>
    <source>
        <strain evidence="10">ATCC BAA-887 / DSM 12427 / ZAS-2</strain>
    </source>
</reference>
<sequence length="315" mass="34040">MRKYIVKRLLSAIPVLFIVSVVIFSIVYLIPGDPAAMILGENATPEDIAILRLRMGLDQPFVPRYLNWISRVCQGDFGVSVAQSIPVSTMIADRLRPTISLSLYSMIIATIIALPLGMLGARKKGTVPDHIVSVTALLGISLPSFLLGLFLIVIFAVRFRWFPVAGFSPISVGLGPHIRSLTLPAIALGFMYSALLMRMTRASLLETLASDYVRMAKAKGVSDFFLVTKHAFRNALVPIIAVVGQSFIGALSGATVVESLFGIPGIGSLVVNSIGRRDYQVIQAVVLLIALINVVINLAVDLLYGLADPRIRLAN</sequence>
<keyword evidence="6 7" id="KW-0472">Membrane</keyword>
<evidence type="ECO:0000256" key="3">
    <source>
        <dbReference type="ARBA" id="ARBA00022475"/>
    </source>
</evidence>
<feature type="transmembrane region" description="Helical" evidence="7">
    <location>
        <begin position="99"/>
        <end position="119"/>
    </location>
</feature>
<dbReference type="Gene3D" id="1.10.3720.10">
    <property type="entry name" value="MetI-like"/>
    <property type="match status" value="1"/>
</dbReference>
<dbReference type="STRING" id="545694.TREPR_1956"/>
<dbReference type="PROSITE" id="PS50928">
    <property type="entry name" value="ABC_TM1"/>
    <property type="match status" value="1"/>
</dbReference>
<name>F5YKH8_TREPZ</name>
<keyword evidence="4 7" id="KW-0812">Transmembrane</keyword>
<dbReference type="EMBL" id="CP001843">
    <property type="protein sequence ID" value="AEF85832.1"/>
    <property type="molecule type" value="Genomic_DNA"/>
</dbReference>
<protein>
    <submittedName>
        <fullName evidence="9">Glutathione ABC transporter, permease protein</fullName>
    </submittedName>
</protein>
<dbReference type="KEGG" id="tpi:TREPR_1956"/>
<dbReference type="Proteomes" id="UP000009223">
    <property type="component" value="Chromosome"/>
</dbReference>
<dbReference type="Pfam" id="PF19300">
    <property type="entry name" value="BPD_transp_1_N"/>
    <property type="match status" value="1"/>
</dbReference>
<feature type="domain" description="ABC transmembrane type-1" evidence="8">
    <location>
        <begin position="95"/>
        <end position="300"/>
    </location>
</feature>
<reference evidence="10" key="1">
    <citation type="submission" date="2009-12" db="EMBL/GenBank/DDBJ databases">
        <title>Complete sequence of Treponema primitia strain ZAS-2.</title>
        <authorList>
            <person name="Tetu S.G."/>
            <person name="Matson E."/>
            <person name="Ren Q."/>
            <person name="Seshadri R."/>
            <person name="Elbourne L."/>
            <person name="Hassan K.A."/>
            <person name="Durkin A."/>
            <person name="Radune D."/>
            <person name="Mohamoud Y."/>
            <person name="Shay R."/>
            <person name="Jin S."/>
            <person name="Zhang X."/>
            <person name="Lucey K."/>
            <person name="Ballor N.R."/>
            <person name="Ottesen E."/>
            <person name="Rosenthal R."/>
            <person name="Allen A."/>
            <person name="Leadbetter J.R."/>
            <person name="Paulsen I.T."/>
        </authorList>
    </citation>
    <scope>NUCLEOTIDE SEQUENCE [LARGE SCALE GENOMIC DNA]</scope>
    <source>
        <strain evidence="10">ATCC BAA-887 / DSM 12427 / ZAS-2</strain>
    </source>
</reference>
<comment type="subcellular location">
    <subcellularLocation>
        <location evidence="1 7">Cell membrane</location>
        <topology evidence="1 7">Multi-pass membrane protein</topology>
    </subcellularLocation>
</comment>
<evidence type="ECO:0000256" key="4">
    <source>
        <dbReference type="ARBA" id="ARBA00022692"/>
    </source>
</evidence>
<dbReference type="PANTHER" id="PTHR43163">
    <property type="entry name" value="DIPEPTIDE TRANSPORT SYSTEM PERMEASE PROTEIN DPPB-RELATED"/>
    <property type="match status" value="1"/>
</dbReference>
<keyword evidence="2 7" id="KW-0813">Transport</keyword>
<dbReference type="PANTHER" id="PTHR43163:SF3">
    <property type="entry name" value="PEPTIDE ABC TRANSPORTER PERMEASE PROTEIN"/>
    <property type="match status" value="1"/>
</dbReference>
<keyword evidence="10" id="KW-1185">Reference proteome</keyword>
<dbReference type="GO" id="GO:0055085">
    <property type="term" value="P:transmembrane transport"/>
    <property type="evidence" value="ECO:0007669"/>
    <property type="project" value="InterPro"/>
</dbReference>
<accession>F5YKH8</accession>
<dbReference type="RefSeq" id="WP_015708197.1">
    <property type="nucleotide sequence ID" value="NC_015578.1"/>
</dbReference>
<dbReference type="InterPro" id="IPR000515">
    <property type="entry name" value="MetI-like"/>
</dbReference>
<evidence type="ECO:0000259" key="8">
    <source>
        <dbReference type="PROSITE" id="PS50928"/>
    </source>
</evidence>
<feature type="transmembrane region" description="Helical" evidence="7">
    <location>
        <begin position="131"/>
        <end position="157"/>
    </location>
</feature>
<evidence type="ECO:0000256" key="7">
    <source>
        <dbReference type="RuleBase" id="RU363032"/>
    </source>
</evidence>
<proteinExistence type="inferred from homology"/>